<keyword evidence="1" id="KW-0175">Coiled coil</keyword>
<dbReference type="Gene3D" id="3.40.220.10">
    <property type="entry name" value="Leucine Aminopeptidase, subunit E, domain 1"/>
    <property type="match status" value="1"/>
</dbReference>
<feature type="coiled-coil region" evidence="1">
    <location>
        <begin position="343"/>
        <end position="377"/>
    </location>
</feature>
<feature type="compositionally biased region" description="Basic and acidic residues" evidence="2">
    <location>
        <begin position="197"/>
        <end position="214"/>
    </location>
</feature>
<name>A0A543JCB0_9PSEU</name>
<keyword evidence="3" id="KW-0812">Transmembrane</keyword>
<evidence type="ECO:0000256" key="1">
    <source>
        <dbReference type="SAM" id="Coils"/>
    </source>
</evidence>
<dbReference type="InterPro" id="IPR043472">
    <property type="entry name" value="Macro_dom-like"/>
</dbReference>
<reference evidence="5 6" key="1">
    <citation type="submission" date="2019-06" db="EMBL/GenBank/DDBJ databases">
        <title>Sequencing the genomes of 1000 actinobacteria strains.</title>
        <authorList>
            <person name="Klenk H.-P."/>
        </authorList>
    </citation>
    <scope>NUCLEOTIDE SEQUENCE [LARGE SCALE GENOMIC DNA]</scope>
    <source>
        <strain evidence="5 6">DSM 45456</strain>
    </source>
</reference>
<feature type="region of interest" description="Disordered" evidence="2">
    <location>
        <begin position="182"/>
        <end position="222"/>
    </location>
</feature>
<feature type="domain" description="Macro" evidence="4">
    <location>
        <begin position="1"/>
        <end position="183"/>
    </location>
</feature>
<sequence>MSSPRIVKLGNVDGVAVAVCVTAEPWDMGVDALVVSVGETLGDLGSVLADRFPTFDQAVSRVNLARIAPSDPEVVRLRGIGSLALVVLASPHGDYGLVDTSSVVAATRAAIRTAAREGATGVALPLLATGALGLPPRDVAAAVVPAVLDVLRLPSRRGLRQVVLFGRDAEVVDAVVRRWSDHDRPPAEAEAPTSVAEPERATPVDRPDERRVSDDLAGGVSSDLVDPTEPIPLARDRLGVATYASMLAAVIAERATPTPLSVGVFGDWGSGKSFFMGMLRGRIGELAESGSPKYCRRVVQIGFNAWHYADTNLWASLADVIFRALADADRDPHRQRGELRRLLAETVDRHDELAELNQRAEEEVARLKAKVDEADRQHVTGARDLLIALRESTRLRERLDRVWSRIGVADEVEQGRLLSQQLRDSHADVDALRRLPSDRQGKVALAAAGVVLGVTAAAAVVAPLITWLGGVAGLALATVGGGLLLRARKGLGELRVLAEDIRGGLDRIHEERVREQVSDTVDLLRKAEADQLVAQAQLDEVVTHVGELGRQLANLDPARRMSAFVAAKGEAYTRDLGVVSVLRRDFEQLVALLADWRANPDADRGGQRPVDRIVLHIDDLDRCEPRQVVQVMEAVHLLLAMDLFVVVVGVDPRWLVRSLRDHYAGVLDGDTAASPWRVLPEDYLEKIINIPFTLPGMARGRLGEVLRSMAEVEAHTSVAGDGPDVPRADPGDDVPEHVLPVEPGAQLDTSTPAPLPARPLTEREMVFLAALDPLVDTPRAAKRLFNIYRMIRATRDLGDAARFLGDDERPGEFQAVVVLLGIVAVAPSLAVAVLDAPPAVEVRGGLVHRDQGGTWASFAADLRPDDGHSPVVGRVTPDQEGRWLRLHDGLEGVTRLVTLPGLAVFQEWTPHVRRFSYFDR</sequence>
<feature type="transmembrane region" description="Helical" evidence="3">
    <location>
        <begin position="443"/>
        <end position="461"/>
    </location>
</feature>
<dbReference type="InterPro" id="IPR002589">
    <property type="entry name" value="Macro_dom"/>
</dbReference>
<evidence type="ECO:0000313" key="5">
    <source>
        <dbReference type="EMBL" id="TQM80488.1"/>
    </source>
</evidence>
<keyword evidence="3" id="KW-1133">Transmembrane helix</keyword>
<proteinExistence type="predicted"/>
<dbReference type="Proteomes" id="UP000316628">
    <property type="component" value="Unassembled WGS sequence"/>
</dbReference>
<keyword evidence="3" id="KW-0472">Membrane</keyword>
<keyword evidence="6" id="KW-1185">Reference proteome</keyword>
<comment type="caution">
    <text evidence="5">The sequence shown here is derived from an EMBL/GenBank/DDBJ whole genome shotgun (WGS) entry which is preliminary data.</text>
</comment>
<evidence type="ECO:0000256" key="2">
    <source>
        <dbReference type="SAM" id="MobiDB-lite"/>
    </source>
</evidence>
<dbReference type="PANTHER" id="PTHR22674">
    <property type="entry name" value="NTPASE, KAP FAMILY P-LOOP DOMAIN-CONTAINING 1"/>
    <property type="match status" value="1"/>
</dbReference>
<dbReference type="InterPro" id="IPR011646">
    <property type="entry name" value="KAP_P-loop"/>
</dbReference>
<accession>A0A543JCB0</accession>
<gene>
    <name evidence="5" type="ORF">FHX81_2823</name>
</gene>
<dbReference type="SUPFAM" id="SSF52949">
    <property type="entry name" value="Macro domain-like"/>
    <property type="match status" value="1"/>
</dbReference>
<dbReference type="Pfam" id="PF07693">
    <property type="entry name" value="KAP_NTPase"/>
    <property type="match status" value="2"/>
</dbReference>
<evidence type="ECO:0000259" key="4">
    <source>
        <dbReference type="PROSITE" id="PS51154"/>
    </source>
</evidence>
<feature type="transmembrane region" description="Helical" evidence="3">
    <location>
        <begin position="467"/>
        <end position="485"/>
    </location>
</feature>
<organism evidence="5 6">
    <name type="scientific">Saccharothrix saharensis</name>
    <dbReference type="NCBI Taxonomy" id="571190"/>
    <lineage>
        <taxon>Bacteria</taxon>
        <taxon>Bacillati</taxon>
        <taxon>Actinomycetota</taxon>
        <taxon>Actinomycetes</taxon>
        <taxon>Pseudonocardiales</taxon>
        <taxon>Pseudonocardiaceae</taxon>
        <taxon>Saccharothrix</taxon>
    </lineage>
</organism>
<protein>
    <submittedName>
        <fullName evidence="5">KAP-like P-loop domain-containing protein</fullName>
    </submittedName>
</protein>
<dbReference type="PROSITE" id="PS51154">
    <property type="entry name" value="MACRO"/>
    <property type="match status" value="1"/>
</dbReference>
<evidence type="ECO:0000256" key="3">
    <source>
        <dbReference type="SAM" id="Phobius"/>
    </source>
</evidence>
<evidence type="ECO:0000313" key="6">
    <source>
        <dbReference type="Proteomes" id="UP000316628"/>
    </source>
</evidence>
<dbReference type="AlphaFoldDB" id="A0A543JCB0"/>
<dbReference type="EMBL" id="VFPP01000001">
    <property type="protein sequence ID" value="TQM80488.1"/>
    <property type="molecule type" value="Genomic_DNA"/>
</dbReference>
<dbReference type="PANTHER" id="PTHR22674:SF6">
    <property type="entry name" value="NTPASE KAP FAMILY P-LOOP DOMAIN-CONTAINING PROTEIN 1"/>
    <property type="match status" value="1"/>
</dbReference>
<dbReference type="InterPro" id="IPR052754">
    <property type="entry name" value="NTPase_KAP_P-loop"/>
</dbReference>